<name>A0A0E3ZS34_9BACT</name>
<dbReference type="PATRIC" id="fig|1379870.5.peg.792"/>
<dbReference type="KEGG" id="srd:SD10_03630"/>
<organism evidence="2 3">
    <name type="scientific">Spirosoma radiotolerans</name>
    <dbReference type="NCBI Taxonomy" id="1379870"/>
    <lineage>
        <taxon>Bacteria</taxon>
        <taxon>Pseudomonadati</taxon>
        <taxon>Bacteroidota</taxon>
        <taxon>Cytophagia</taxon>
        <taxon>Cytophagales</taxon>
        <taxon>Cytophagaceae</taxon>
        <taxon>Spirosoma</taxon>
    </lineage>
</organism>
<protein>
    <recommendedName>
        <fullName evidence="1">BioF2-like acetyltransferase domain-containing protein</fullName>
    </recommendedName>
</protein>
<dbReference type="HOGENOM" id="CLU_072320_0_0_10"/>
<sequence length="323" mass="36970">MIQTLTRHQINDSAWNACVANSPQGILYGYSWYLDTVLPAPSWKWIGLVIADDAGNYLAVMPIPLRQKRMLGIPYSWVVHQPFFCQFVSVFSSDQTLDPTPFMQFMPQHFRYGSTFRIRQLPDGPFSFGRVETRSTQVLNLSVGYDVLYQRYSRDRKQNLKRALSANWSILASTDPEPLITLFCKNHTAGIDGGVADWAYAILRNLVAELSKRKLMTLRYACRDGRMEAGALFVSEGNRVIYLFNAASEAGRRGNARTLLVDQMIREKAGMKLLFDFESPEKLSIREFYKSFGASDEPFYDLRWSRLKAVEKIARTVVNRLNS</sequence>
<dbReference type="SUPFAM" id="SSF55729">
    <property type="entry name" value="Acyl-CoA N-acyltransferases (Nat)"/>
    <property type="match status" value="1"/>
</dbReference>
<dbReference type="InterPro" id="IPR038740">
    <property type="entry name" value="BioF2-like_GNAT_dom"/>
</dbReference>
<evidence type="ECO:0000259" key="1">
    <source>
        <dbReference type="Pfam" id="PF13480"/>
    </source>
</evidence>
<dbReference type="Proteomes" id="UP000033054">
    <property type="component" value="Chromosome"/>
</dbReference>
<evidence type="ECO:0000313" key="2">
    <source>
        <dbReference type="EMBL" id="AKD54130.1"/>
    </source>
</evidence>
<dbReference type="STRING" id="1379870.SD10_03630"/>
<feature type="domain" description="BioF2-like acetyltransferase" evidence="1">
    <location>
        <begin position="188"/>
        <end position="269"/>
    </location>
</feature>
<proteinExistence type="predicted"/>
<gene>
    <name evidence="2" type="ORF">SD10_03630</name>
</gene>
<dbReference type="Pfam" id="PF13480">
    <property type="entry name" value="Acetyltransf_6"/>
    <property type="match status" value="1"/>
</dbReference>
<reference evidence="2 3" key="1">
    <citation type="journal article" date="2014" name="Curr. Microbiol.">
        <title>Spirosoma radiotolerans sp. nov., a gamma-radiation-resistant bacterium isolated from gamma ray-irradiated soil.</title>
        <authorList>
            <person name="Lee J.J."/>
            <person name="Srinivasan S."/>
            <person name="Lim S."/>
            <person name="Joe M."/>
            <person name="Im S."/>
            <person name="Bae S.I."/>
            <person name="Park K.R."/>
            <person name="Han J.H."/>
            <person name="Park S.H."/>
            <person name="Joo B.M."/>
            <person name="Park S.J."/>
            <person name="Kim M.K."/>
        </authorList>
    </citation>
    <scope>NUCLEOTIDE SEQUENCE [LARGE SCALE GENOMIC DNA]</scope>
    <source>
        <strain evidence="2 3">DG5A</strain>
    </source>
</reference>
<dbReference type="InterPro" id="IPR016181">
    <property type="entry name" value="Acyl_CoA_acyltransferase"/>
</dbReference>
<accession>A0A0E3ZS34</accession>
<evidence type="ECO:0000313" key="3">
    <source>
        <dbReference type="Proteomes" id="UP000033054"/>
    </source>
</evidence>
<keyword evidence="3" id="KW-1185">Reference proteome</keyword>
<dbReference type="AlphaFoldDB" id="A0A0E3ZS34"/>
<dbReference type="Gene3D" id="3.40.630.30">
    <property type="match status" value="1"/>
</dbReference>
<dbReference type="EMBL" id="CP010429">
    <property type="protein sequence ID" value="AKD54130.1"/>
    <property type="molecule type" value="Genomic_DNA"/>
</dbReference>